<proteinExistence type="predicted"/>
<reference evidence="1 2" key="1">
    <citation type="submission" date="2024-01" db="EMBL/GenBank/DDBJ databases">
        <title>A draft genome for the cacao thread blight pathogen Marasmiellus scandens.</title>
        <authorList>
            <person name="Baruah I.K."/>
            <person name="Leung J."/>
            <person name="Bukari Y."/>
            <person name="Amoako-Attah I."/>
            <person name="Meinhardt L.W."/>
            <person name="Bailey B.A."/>
            <person name="Cohen S.P."/>
        </authorList>
    </citation>
    <scope>NUCLEOTIDE SEQUENCE [LARGE SCALE GENOMIC DNA]</scope>
    <source>
        <strain evidence="1 2">GH-19</strain>
    </source>
</reference>
<accession>A0ABR1IWJ4</accession>
<name>A0ABR1IWJ4_9AGAR</name>
<gene>
    <name evidence="1" type="ORF">VKT23_015910</name>
</gene>
<dbReference type="InterPro" id="IPR036322">
    <property type="entry name" value="WD40_repeat_dom_sf"/>
</dbReference>
<keyword evidence="2" id="KW-1185">Reference proteome</keyword>
<dbReference type="InterPro" id="IPR015943">
    <property type="entry name" value="WD40/YVTN_repeat-like_dom_sf"/>
</dbReference>
<dbReference type="Proteomes" id="UP001498398">
    <property type="component" value="Unassembled WGS sequence"/>
</dbReference>
<dbReference type="Gene3D" id="2.130.10.10">
    <property type="entry name" value="YVTN repeat-like/Quinoprotein amine dehydrogenase"/>
    <property type="match status" value="1"/>
</dbReference>
<dbReference type="EMBL" id="JBANRG010000056">
    <property type="protein sequence ID" value="KAK7442966.1"/>
    <property type="molecule type" value="Genomic_DNA"/>
</dbReference>
<dbReference type="SUPFAM" id="SSF50978">
    <property type="entry name" value="WD40 repeat-like"/>
    <property type="match status" value="1"/>
</dbReference>
<organism evidence="1 2">
    <name type="scientific">Marasmiellus scandens</name>
    <dbReference type="NCBI Taxonomy" id="2682957"/>
    <lineage>
        <taxon>Eukaryota</taxon>
        <taxon>Fungi</taxon>
        <taxon>Dikarya</taxon>
        <taxon>Basidiomycota</taxon>
        <taxon>Agaricomycotina</taxon>
        <taxon>Agaricomycetes</taxon>
        <taxon>Agaricomycetidae</taxon>
        <taxon>Agaricales</taxon>
        <taxon>Marasmiineae</taxon>
        <taxon>Omphalotaceae</taxon>
        <taxon>Marasmiellus</taxon>
    </lineage>
</organism>
<comment type="caution">
    <text evidence="1">The sequence shown here is derived from an EMBL/GenBank/DDBJ whole genome shotgun (WGS) entry which is preliminary data.</text>
</comment>
<protein>
    <submittedName>
        <fullName evidence="1">Uncharacterized protein</fullName>
    </submittedName>
</protein>
<evidence type="ECO:0000313" key="1">
    <source>
        <dbReference type="EMBL" id="KAK7442966.1"/>
    </source>
</evidence>
<evidence type="ECO:0000313" key="2">
    <source>
        <dbReference type="Proteomes" id="UP001498398"/>
    </source>
</evidence>
<sequence length="222" mass="24096">MSTPTWKPATSLIPSLPSDANTVVNGMCFSADVTYLAISCDNGVQVWDLLDNAPRYLGQSSKASGKALCVTSFKTTSGFVSGHDDGAICVILVNRTHEEPIRTKLMEGFRCEAVISMTLFEDQLLAAITSSSVRVYEVGLLASVRLVGTAPFPCAKFNKSLTMDPTPRAIHWLVSQQLAVTYSDVIVIWGVEVGGKHPARFKMVDDVAVIGSVYERFIKVFV</sequence>